<dbReference type="Pfam" id="PF01740">
    <property type="entry name" value="STAS"/>
    <property type="match status" value="1"/>
</dbReference>
<evidence type="ECO:0000256" key="2">
    <source>
        <dbReference type="ARBA" id="ARBA00022692"/>
    </source>
</evidence>
<dbReference type="SUPFAM" id="SSF52091">
    <property type="entry name" value="SpoIIaa-like"/>
    <property type="match status" value="1"/>
</dbReference>
<comment type="subcellular location">
    <subcellularLocation>
        <location evidence="1">Membrane</location>
        <topology evidence="1">Multi-pass membrane protein</topology>
    </subcellularLocation>
</comment>
<dbReference type="Proteomes" id="UP000292781">
    <property type="component" value="Unassembled WGS sequence"/>
</dbReference>
<dbReference type="RefSeq" id="WP_131310615.1">
    <property type="nucleotide sequence ID" value="NZ_SJFN01000025.1"/>
</dbReference>
<feature type="transmembrane region" description="Helical" evidence="5">
    <location>
        <begin position="55"/>
        <end position="71"/>
    </location>
</feature>
<accession>A0A4Q9VJJ9</accession>
<dbReference type="OrthoDB" id="9769739at2"/>
<feature type="transmembrane region" description="Helical" evidence="5">
    <location>
        <begin position="345"/>
        <end position="378"/>
    </location>
</feature>
<comment type="caution">
    <text evidence="7">The sequence shown here is derived from an EMBL/GenBank/DDBJ whole genome shotgun (WGS) entry which is preliminary data.</text>
</comment>
<dbReference type="Gene3D" id="3.30.750.24">
    <property type="entry name" value="STAS domain"/>
    <property type="match status" value="1"/>
</dbReference>
<feature type="transmembrane region" description="Helical" evidence="5">
    <location>
        <begin position="184"/>
        <end position="202"/>
    </location>
</feature>
<dbReference type="AlphaFoldDB" id="A0A4Q9VJJ9"/>
<dbReference type="PROSITE" id="PS50801">
    <property type="entry name" value="STAS"/>
    <property type="match status" value="1"/>
</dbReference>
<keyword evidence="3 5" id="KW-1133">Transmembrane helix</keyword>
<dbReference type="Pfam" id="PF00916">
    <property type="entry name" value="Sulfate_transp"/>
    <property type="match status" value="1"/>
</dbReference>
<keyword evidence="8" id="KW-1185">Reference proteome</keyword>
<evidence type="ECO:0000259" key="6">
    <source>
        <dbReference type="PROSITE" id="PS50801"/>
    </source>
</evidence>
<gene>
    <name evidence="7" type="ORF">EYW49_15940</name>
</gene>
<feature type="transmembrane region" description="Helical" evidence="5">
    <location>
        <begin position="138"/>
        <end position="158"/>
    </location>
</feature>
<evidence type="ECO:0000256" key="3">
    <source>
        <dbReference type="ARBA" id="ARBA00022989"/>
    </source>
</evidence>
<keyword evidence="4 5" id="KW-0472">Membrane</keyword>
<keyword evidence="2 5" id="KW-0812">Transmembrane</keyword>
<evidence type="ECO:0000313" key="8">
    <source>
        <dbReference type="Proteomes" id="UP000292781"/>
    </source>
</evidence>
<feature type="transmembrane region" description="Helical" evidence="5">
    <location>
        <begin position="398"/>
        <end position="430"/>
    </location>
</feature>
<dbReference type="GO" id="GO:0016020">
    <property type="term" value="C:membrane"/>
    <property type="evidence" value="ECO:0007669"/>
    <property type="project" value="UniProtKB-SubCell"/>
</dbReference>
<feature type="domain" description="STAS" evidence="6">
    <location>
        <begin position="461"/>
        <end position="574"/>
    </location>
</feature>
<evidence type="ECO:0000256" key="5">
    <source>
        <dbReference type="SAM" id="Phobius"/>
    </source>
</evidence>
<dbReference type="InterPro" id="IPR002645">
    <property type="entry name" value="STAS_dom"/>
</dbReference>
<evidence type="ECO:0000256" key="4">
    <source>
        <dbReference type="ARBA" id="ARBA00023136"/>
    </source>
</evidence>
<dbReference type="InterPro" id="IPR036513">
    <property type="entry name" value="STAS_dom_sf"/>
</dbReference>
<feature type="transmembrane region" description="Helical" evidence="5">
    <location>
        <begin position="107"/>
        <end position="126"/>
    </location>
</feature>
<dbReference type="CDD" id="cd07042">
    <property type="entry name" value="STAS_SulP_like_sulfate_transporter"/>
    <property type="match status" value="1"/>
</dbReference>
<protein>
    <submittedName>
        <fullName evidence="7">SulP family inorganic anion transporter</fullName>
    </submittedName>
</protein>
<feature type="transmembrane region" description="Helical" evidence="5">
    <location>
        <begin position="29"/>
        <end position="49"/>
    </location>
</feature>
<proteinExistence type="predicted"/>
<dbReference type="InterPro" id="IPR011547">
    <property type="entry name" value="SLC26A/SulP_dom"/>
</dbReference>
<name>A0A4Q9VJJ9_9HYPH</name>
<dbReference type="GO" id="GO:0055085">
    <property type="term" value="P:transmembrane transport"/>
    <property type="evidence" value="ECO:0007669"/>
    <property type="project" value="InterPro"/>
</dbReference>
<feature type="transmembrane region" description="Helical" evidence="5">
    <location>
        <begin position="274"/>
        <end position="292"/>
    </location>
</feature>
<sequence length="595" mass="62925">MTDLSLDRPGPFGSLRKSWDFATLRKDTIAGVTVAAISLPQSMAYALVAGVDPRFGLYTAIVFTAVAGLFGSSRHLINGPTGAVSLVTFSALAFIDPDAKLDAYEAMFLLTVLIGIVQIVIGVTRLGDVTRYISESVVTGFIAGAGFLTIIGQVSSALGVKSQGTGNQHVLERLYLTLVQPGPYNVKAIALSLAAIAFAVFGRRITRALRLPQIDMLLAVIVLSGAAYVLGWSDAAVGAKPAIALIDAVPAALPTLHVPQVNGAWLWELSSSSLSIGILGLLEALAIAKAIAHQSRQELDYNRQCIAEGIGNLVGGFFRCMPGAGSLSRTAINYSAGAETRWSGVVTAVVVAIVVLLFGPLAAFIPKAVLAGLLMVAAARLVDVKRIRYTATASGADAVLLALTALSAVIIGVDFAILIGAAASIVWYLLHASRLKTQELVVDPQQVVRARIPSDPPAREVVIHDLEGDLFFGAAPDLHTFLAGARQHARDNGIKALVLRVKRVRNPDAVALEVLDVFLKEAERDGLLVYLAGVRPELHAALARLGIIDRLGEPFIYPEEETDYSATLGAIRAAYARLAVVEVGNEHRAPTSYRV</sequence>
<dbReference type="PANTHER" id="PTHR11814">
    <property type="entry name" value="SULFATE TRANSPORTER"/>
    <property type="match status" value="1"/>
</dbReference>
<feature type="transmembrane region" description="Helical" evidence="5">
    <location>
        <begin position="214"/>
        <end position="232"/>
    </location>
</feature>
<dbReference type="InterPro" id="IPR001902">
    <property type="entry name" value="SLC26A/SulP_fam"/>
</dbReference>
<evidence type="ECO:0000313" key="7">
    <source>
        <dbReference type="EMBL" id="TBW35515.1"/>
    </source>
</evidence>
<reference evidence="7 8" key="1">
    <citation type="submission" date="2019-02" db="EMBL/GenBank/DDBJ databases">
        <title>Siculibacillus lacustris gen. nov., sp. nov., a new rosette-forming bacterium isolated from a freshwater crater lake (Lake St. Ana, Romania).</title>
        <authorList>
            <person name="Felfoldi T."/>
            <person name="Marton Z."/>
            <person name="Szabo A."/>
            <person name="Mentes A."/>
            <person name="Boka K."/>
            <person name="Marialigeti K."/>
            <person name="Mathe I."/>
            <person name="Koncz M."/>
            <person name="Schumann P."/>
            <person name="Toth E."/>
        </authorList>
    </citation>
    <scope>NUCLEOTIDE SEQUENCE [LARGE SCALE GENOMIC DNA]</scope>
    <source>
        <strain evidence="7 8">SA-279</strain>
    </source>
</reference>
<organism evidence="7 8">
    <name type="scientific">Siculibacillus lacustris</name>
    <dbReference type="NCBI Taxonomy" id="1549641"/>
    <lineage>
        <taxon>Bacteria</taxon>
        <taxon>Pseudomonadati</taxon>
        <taxon>Pseudomonadota</taxon>
        <taxon>Alphaproteobacteria</taxon>
        <taxon>Hyphomicrobiales</taxon>
        <taxon>Ancalomicrobiaceae</taxon>
        <taxon>Siculibacillus</taxon>
    </lineage>
</organism>
<evidence type="ECO:0000256" key="1">
    <source>
        <dbReference type="ARBA" id="ARBA00004141"/>
    </source>
</evidence>
<dbReference type="EMBL" id="SJFN01000025">
    <property type="protein sequence ID" value="TBW35515.1"/>
    <property type="molecule type" value="Genomic_DNA"/>
</dbReference>